<evidence type="ECO:0000256" key="1">
    <source>
        <dbReference type="ARBA" id="ARBA00006672"/>
    </source>
</evidence>
<gene>
    <name evidence="8" type="ORF">BaRGS_00026266</name>
</gene>
<dbReference type="SUPFAM" id="SSF57924">
    <property type="entry name" value="Inhibitor of apoptosis (IAP) repeat"/>
    <property type="match status" value="3"/>
</dbReference>
<comment type="similarity">
    <text evidence="1">Belongs to the IAP family.</text>
</comment>
<evidence type="ECO:0000256" key="6">
    <source>
        <dbReference type="SAM" id="MobiDB-lite"/>
    </source>
</evidence>
<dbReference type="Gene3D" id="1.10.533.10">
    <property type="entry name" value="Death Domain, Fas"/>
    <property type="match status" value="1"/>
</dbReference>
<evidence type="ECO:0000256" key="3">
    <source>
        <dbReference type="ARBA" id="ARBA00022833"/>
    </source>
</evidence>
<evidence type="ECO:0000256" key="4">
    <source>
        <dbReference type="PROSITE-ProRule" id="PRU00175"/>
    </source>
</evidence>
<dbReference type="Gene3D" id="3.30.40.10">
    <property type="entry name" value="Zinc/RING finger domain, C3HC4 (zinc finger)"/>
    <property type="match status" value="1"/>
</dbReference>
<evidence type="ECO:0000259" key="7">
    <source>
        <dbReference type="PROSITE" id="PS50089"/>
    </source>
</evidence>
<dbReference type="SMART" id="SM00238">
    <property type="entry name" value="BIR"/>
    <property type="match status" value="3"/>
</dbReference>
<keyword evidence="2 4" id="KW-0479">Metal-binding</keyword>
<feature type="region of interest" description="Disordered" evidence="6">
    <location>
        <begin position="129"/>
        <end position="158"/>
    </location>
</feature>
<comment type="caution">
    <text evidence="8">The sequence shown here is derived from an EMBL/GenBank/DDBJ whole genome shotgun (WGS) entry which is preliminary data.</text>
</comment>
<reference evidence="8 9" key="1">
    <citation type="journal article" date="2023" name="Sci. Data">
        <title>Genome assembly of the Korean intertidal mud-creeper Batillaria attramentaria.</title>
        <authorList>
            <person name="Patra A.K."/>
            <person name="Ho P.T."/>
            <person name="Jun S."/>
            <person name="Lee S.J."/>
            <person name="Kim Y."/>
            <person name="Won Y.J."/>
        </authorList>
    </citation>
    <scope>NUCLEOTIDE SEQUENCE [LARGE SCALE GENOMIC DNA]</scope>
    <source>
        <strain evidence="8">Wonlab-2016</strain>
    </source>
</reference>
<dbReference type="PANTHER" id="PTHR10044:SF139">
    <property type="entry name" value="DEATH-ASSOCIATED INHIBITOR OF APOPTOSIS 2"/>
    <property type="match status" value="1"/>
</dbReference>
<dbReference type="PROSITE" id="PS50089">
    <property type="entry name" value="ZF_RING_2"/>
    <property type="match status" value="1"/>
</dbReference>
<keyword evidence="9" id="KW-1185">Reference proteome</keyword>
<dbReference type="InterPro" id="IPR001370">
    <property type="entry name" value="BIR_rpt"/>
</dbReference>
<dbReference type="GO" id="GO:0008270">
    <property type="term" value="F:zinc ion binding"/>
    <property type="evidence" value="ECO:0007669"/>
    <property type="project" value="UniProtKB-KW"/>
</dbReference>
<dbReference type="Gene3D" id="1.10.1170.10">
    <property type="entry name" value="Inhibitor Of Apoptosis Protein (2mihbC-IAP-1), Chain A"/>
    <property type="match status" value="3"/>
</dbReference>
<dbReference type="InterPro" id="IPR001841">
    <property type="entry name" value="Znf_RING"/>
</dbReference>
<dbReference type="PROSITE" id="PS50143">
    <property type="entry name" value="BIR_REPEAT_2"/>
    <property type="match status" value="1"/>
</dbReference>
<dbReference type="CDD" id="cd00022">
    <property type="entry name" value="BIR"/>
    <property type="match status" value="1"/>
</dbReference>
<sequence length="677" mass="75411">MHEVSTHGQTKAERTTRTGMYDKSGYALLTNSATQAAQTTPILNQPSLSISNSPAKFAQAGFLRAEGASNDDVTCEYCGITYGGWSGESPFAVHRVLNEKCPFLITPSPSNALHHHPRVVEARRRLFPADDENDEDSIQSHDDSIDDETPEPSEPPNVSVLSAQAAISHPFQPKVGDFTMLFESRRLRTFTDQGCPECVAWAEEGFVFKPDIQNVQCVFCGVVLPFDAFDPKHLHAQKSASCPRVMCIDVGNISAADEERIKLKNLQRQLRSKSSSYPYAISYPQYEEEGVRLGTFENWPVGMGMWNTELQPAAMSSAGFFYTGCADKVRCYSCGVGLLKWQHGSDPWEQHARHMPTCPHLQQKGQHFIQLAAEAQVLTEADLPVGAGTGVPESGSSPGQLVTSPPGSPTLDVAAINAALATSQYTIQQIRHAVLTFFLQTSRYPTKEILLGTLKAADENFTTVCQQREALHQKDTELQQKDTELQQKDTELQQTHTELQQTHTELQQKHTELQQKHTVLQQHVGQLEEKDQLIETHRQELQIKDEALQIKEEELRNHREELQVKEAELDRKVQQMRYQDQQIESLRLQVQALLAERRLAGHGAAPVQAANPAPVPAGDVAIMHDIRCKVCLSEESNSIFQPCLHVSCCRQCAHQLLNTPCPVCRVKISDVLPAYIS</sequence>
<feature type="domain" description="RING-type" evidence="7">
    <location>
        <begin position="628"/>
        <end position="665"/>
    </location>
</feature>
<dbReference type="InterPro" id="IPR011029">
    <property type="entry name" value="DEATH-like_dom_sf"/>
</dbReference>
<proteinExistence type="inferred from homology"/>
<dbReference type="AlphaFoldDB" id="A0ABD0K5E5"/>
<dbReference type="InterPro" id="IPR050784">
    <property type="entry name" value="IAP"/>
</dbReference>
<feature type="coiled-coil region" evidence="5">
    <location>
        <begin position="496"/>
        <end position="579"/>
    </location>
</feature>
<organism evidence="8 9">
    <name type="scientific">Batillaria attramentaria</name>
    <dbReference type="NCBI Taxonomy" id="370345"/>
    <lineage>
        <taxon>Eukaryota</taxon>
        <taxon>Metazoa</taxon>
        <taxon>Spiralia</taxon>
        <taxon>Lophotrochozoa</taxon>
        <taxon>Mollusca</taxon>
        <taxon>Gastropoda</taxon>
        <taxon>Caenogastropoda</taxon>
        <taxon>Sorbeoconcha</taxon>
        <taxon>Cerithioidea</taxon>
        <taxon>Batillariidae</taxon>
        <taxon>Batillaria</taxon>
    </lineage>
</organism>
<dbReference type="InterPro" id="IPR013083">
    <property type="entry name" value="Znf_RING/FYVE/PHD"/>
</dbReference>
<dbReference type="PANTHER" id="PTHR10044">
    <property type="entry name" value="INHIBITOR OF APOPTOSIS"/>
    <property type="match status" value="1"/>
</dbReference>
<evidence type="ECO:0000313" key="9">
    <source>
        <dbReference type="Proteomes" id="UP001519460"/>
    </source>
</evidence>
<dbReference type="EMBL" id="JACVVK020000244">
    <property type="protein sequence ID" value="KAK7482449.1"/>
    <property type="molecule type" value="Genomic_DNA"/>
</dbReference>
<dbReference type="Gene3D" id="1.10.8.10">
    <property type="entry name" value="DNA helicase RuvA subunit, C-terminal domain"/>
    <property type="match status" value="1"/>
</dbReference>
<accession>A0ABD0K5E5</accession>
<evidence type="ECO:0000313" key="8">
    <source>
        <dbReference type="EMBL" id="KAK7482449.1"/>
    </source>
</evidence>
<dbReference type="Proteomes" id="UP001519460">
    <property type="component" value="Unassembled WGS sequence"/>
</dbReference>
<dbReference type="Pfam" id="PF13920">
    <property type="entry name" value="zf-C3HC4_3"/>
    <property type="match status" value="1"/>
</dbReference>
<keyword evidence="3" id="KW-0862">Zinc</keyword>
<protein>
    <recommendedName>
        <fullName evidence="7">RING-type domain-containing protein</fullName>
    </recommendedName>
</protein>
<keyword evidence="5" id="KW-0175">Coiled coil</keyword>
<evidence type="ECO:0000256" key="5">
    <source>
        <dbReference type="SAM" id="Coils"/>
    </source>
</evidence>
<name>A0ABD0K5E5_9CAEN</name>
<evidence type="ECO:0000256" key="2">
    <source>
        <dbReference type="ARBA" id="ARBA00022771"/>
    </source>
</evidence>
<dbReference type="Pfam" id="PF00653">
    <property type="entry name" value="BIR"/>
    <property type="match status" value="2"/>
</dbReference>
<keyword evidence="2 4" id="KW-0863">Zinc-finger</keyword>